<accession>A0A6M3KJJ1</accession>
<evidence type="ECO:0000313" key="1">
    <source>
        <dbReference type="EMBL" id="QJA82187.1"/>
    </source>
</evidence>
<proteinExistence type="predicted"/>
<name>A0A6M3KJJ1_9ZZZZ</name>
<dbReference type="EMBL" id="MT142482">
    <property type="protein sequence ID" value="QJA82187.1"/>
    <property type="molecule type" value="Genomic_DNA"/>
</dbReference>
<reference evidence="1" key="1">
    <citation type="submission" date="2020-03" db="EMBL/GenBank/DDBJ databases">
        <title>The deep terrestrial virosphere.</title>
        <authorList>
            <person name="Holmfeldt K."/>
            <person name="Nilsson E."/>
            <person name="Simone D."/>
            <person name="Lopez-Fernandez M."/>
            <person name="Wu X."/>
            <person name="de Brujin I."/>
            <person name="Lundin D."/>
            <person name="Andersson A."/>
            <person name="Bertilsson S."/>
            <person name="Dopson M."/>
        </authorList>
    </citation>
    <scope>NUCLEOTIDE SEQUENCE</scope>
    <source>
        <strain evidence="1">MM415A00435</strain>
    </source>
</reference>
<dbReference type="AlphaFoldDB" id="A0A6M3KJJ1"/>
<organism evidence="1">
    <name type="scientific">viral metagenome</name>
    <dbReference type="NCBI Taxonomy" id="1070528"/>
    <lineage>
        <taxon>unclassified sequences</taxon>
        <taxon>metagenomes</taxon>
        <taxon>organismal metagenomes</taxon>
    </lineage>
</organism>
<gene>
    <name evidence="1" type="ORF">MM415A00435_0001</name>
</gene>
<sequence length="62" mass="7179">MKFTYPLALLAILASGVGKISAFWNEREGRTPNIRMKHKPHPKFRRHAPNGKWVMKIHRGSL</sequence>
<protein>
    <submittedName>
        <fullName evidence="1">Uncharacterized protein</fullName>
    </submittedName>
</protein>